<dbReference type="Proteomes" id="UP000218418">
    <property type="component" value="Chromosome"/>
</dbReference>
<feature type="domain" description="SLH" evidence="5">
    <location>
        <begin position="77"/>
        <end position="141"/>
    </location>
</feature>
<dbReference type="OrthoDB" id="468251at2"/>
<gene>
    <name evidence="6" type="ORF">NIES267_43930</name>
</gene>
<dbReference type="InterPro" id="IPR001119">
    <property type="entry name" value="SLH_dom"/>
</dbReference>
<feature type="compositionally biased region" description="Pro residues" evidence="4">
    <location>
        <begin position="60"/>
        <end position="69"/>
    </location>
</feature>
<dbReference type="InterPro" id="IPR007049">
    <property type="entry name" value="Carb-sel_porin_OprB"/>
</dbReference>
<dbReference type="PANTHER" id="PTHR43308:SF1">
    <property type="entry name" value="OUTER MEMBRANE PROTEIN ALPHA"/>
    <property type="match status" value="1"/>
</dbReference>
<dbReference type="PROSITE" id="PS51272">
    <property type="entry name" value="SLH"/>
    <property type="match status" value="1"/>
</dbReference>
<reference evidence="6 7" key="1">
    <citation type="submission" date="2017-06" db="EMBL/GenBank/DDBJ databases">
        <title>Genome sequencing of cyanobaciteial culture collection at National Institute for Environmental Studies (NIES).</title>
        <authorList>
            <person name="Hirose Y."/>
            <person name="Shimura Y."/>
            <person name="Fujisawa T."/>
            <person name="Nakamura Y."/>
            <person name="Kawachi M."/>
        </authorList>
    </citation>
    <scope>NUCLEOTIDE SEQUENCE [LARGE SCALE GENOMIC DNA]</scope>
    <source>
        <strain evidence="6 7">NIES-267</strain>
    </source>
</reference>
<dbReference type="PANTHER" id="PTHR43308">
    <property type="entry name" value="OUTER MEMBRANE PROTEIN ALPHA-RELATED"/>
    <property type="match status" value="1"/>
</dbReference>
<dbReference type="GO" id="GO:0008643">
    <property type="term" value="P:carbohydrate transport"/>
    <property type="evidence" value="ECO:0007669"/>
    <property type="project" value="InterPro"/>
</dbReference>
<dbReference type="Pfam" id="PF00395">
    <property type="entry name" value="SLH"/>
    <property type="match status" value="1"/>
</dbReference>
<evidence type="ECO:0000256" key="2">
    <source>
        <dbReference type="RuleBase" id="RU363072"/>
    </source>
</evidence>
<evidence type="ECO:0000313" key="7">
    <source>
        <dbReference type="Proteomes" id="UP000218418"/>
    </source>
</evidence>
<dbReference type="AlphaFoldDB" id="A0A1Z4LUH6"/>
<dbReference type="GO" id="GO:0016020">
    <property type="term" value="C:membrane"/>
    <property type="evidence" value="ECO:0007669"/>
    <property type="project" value="InterPro"/>
</dbReference>
<name>A0A1Z4LUH6_9CYAN</name>
<organism evidence="6 7">
    <name type="scientific">Calothrix parasitica NIES-267</name>
    <dbReference type="NCBI Taxonomy" id="1973488"/>
    <lineage>
        <taxon>Bacteria</taxon>
        <taxon>Bacillati</taxon>
        <taxon>Cyanobacteriota</taxon>
        <taxon>Cyanophyceae</taxon>
        <taxon>Nostocales</taxon>
        <taxon>Calotrichaceae</taxon>
        <taxon>Calothrix</taxon>
    </lineage>
</organism>
<evidence type="ECO:0000259" key="5">
    <source>
        <dbReference type="PROSITE" id="PS51272"/>
    </source>
</evidence>
<evidence type="ECO:0000256" key="4">
    <source>
        <dbReference type="SAM" id="MobiDB-lite"/>
    </source>
</evidence>
<dbReference type="InterPro" id="IPR047684">
    <property type="entry name" value="Por_som-like"/>
</dbReference>
<comment type="similarity">
    <text evidence="1 2">Belongs to the OprB family.</text>
</comment>
<dbReference type="InterPro" id="IPR038673">
    <property type="entry name" value="OprB_sf"/>
</dbReference>
<proteinExistence type="inferred from homology"/>
<evidence type="ECO:0000313" key="6">
    <source>
        <dbReference type="EMBL" id="BAY84895.1"/>
    </source>
</evidence>
<dbReference type="Pfam" id="PF04966">
    <property type="entry name" value="OprB"/>
    <property type="match status" value="1"/>
</dbReference>
<dbReference type="GO" id="GO:0015288">
    <property type="term" value="F:porin activity"/>
    <property type="evidence" value="ECO:0007669"/>
    <property type="project" value="InterPro"/>
</dbReference>
<dbReference type="NCBIfam" id="NF033921">
    <property type="entry name" value="por_somb"/>
    <property type="match status" value="1"/>
</dbReference>
<sequence>MELSVKQFIKQNLQKKICSPKLLAIGLLSCGILNQLCLPSEAVSRSKVKGQSLEVISSTPSPPSSPSPPSLLSQSTSVDELSDVKPTDWAYQALKSLIERYNVKLGLPDGTFRGNRAVTRYEFAAGLAATLEKVENLIAGSASDRYILQDRITLRRLEKEFAQALADLRKRLDDIDSRSSELQENQFSTTTKLKGQQIVGLTDGRGANFTVVSRTRLTFETSFSQKDLLVTQLESGNNGGDAVGLAQKEDANLLGSDGIFTNAGGLDFTDVEDDVKLRRLHYTLRPSSDLAVTVGTKMSPRDFIDGNRYANNEGTDFSSGIFLNNPLIVQNRIDRNGGAGAAVVWKPKNSKLAFRSLYIAGDADSNSEDDGFFGDPHQASAELEYTFSDKLTLKLQYTNAEIDDTDINAYGVNAEYALNRNTGIFGRFGIGEYQGFNTGINQDLDLNPVSWTLGVGLRNIGIPGTIAGVAIGQPFVTDGVGNATQTNFETFYNLQVSDNISFTPAISLVINPDNDSNQDTIWQTTLRSTFSF</sequence>
<keyword evidence="7" id="KW-1185">Reference proteome</keyword>
<dbReference type="InterPro" id="IPR051465">
    <property type="entry name" value="Cell_Envelope_Struct_Comp"/>
</dbReference>
<evidence type="ECO:0000256" key="3">
    <source>
        <dbReference type="SAM" id="Coils"/>
    </source>
</evidence>
<dbReference type="SUPFAM" id="SSF56935">
    <property type="entry name" value="Porins"/>
    <property type="match status" value="1"/>
</dbReference>
<feature type="region of interest" description="Disordered" evidence="4">
    <location>
        <begin position="54"/>
        <end position="77"/>
    </location>
</feature>
<feature type="coiled-coil region" evidence="3">
    <location>
        <begin position="154"/>
        <end position="185"/>
    </location>
</feature>
<evidence type="ECO:0000256" key="1">
    <source>
        <dbReference type="ARBA" id="ARBA00008769"/>
    </source>
</evidence>
<dbReference type="EMBL" id="AP018227">
    <property type="protein sequence ID" value="BAY84895.1"/>
    <property type="molecule type" value="Genomic_DNA"/>
</dbReference>
<dbReference type="Gene3D" id="2.40.160.180">
    <property type="entry name" value="Carbohydrate-selective porin OprB"/>
    <property type="match status" value="1"/>
</dbReference>
<keyword evidence="3" id="KW-0175">Coiled coil</keyword>
<accession>A0A1Z4LUH6</accession>
<protein>
    <submittedName>
        <fullName evidence="6">S-layer domain-containing protein</fullName>
    </submittedName>
</protein>